<dbReference type="Proteomes" id="UP001221898">
    <property type="component" value="Unassembled WGS sequence"/>
</dbReference>
<dbReference type="EMBL" id="JAINUG010000060">
    <property type="protein sequence ID" value="KAJ8403125.1"/>
    <property type="molecule type" value="Genomic_DNA"/>
</dbReference>
<dbReference type="AlphaFoldDB" id="A0AAD7WNF6"/>
<keyword evidence="3" id="KW-1185">Reference proteome</keyword>
<sequence>MTLYCLRSLQSAHHAPETCSALMRNVLQPRRALYSETLRNQLRAEDESRFNQCFARSPLGKFQSPIPSILSCVRSSTRRAISRPGAFASVNSALSRSAPMTVLRVGSFRVATGPRVHMLGRALTWRTTDKCLTCKLNKGAQARHAGYKHDEMNKRRSPPKLGGFLQSADS</sequence>
<organism evidence="2 3">
    <name type="scientific">Aldrovandia affinis</name>
    <dbReference type="NCBI Taxonomy" id="143900"/>
    <lineage>
        <taxon>Eukaryota</taxon>
        <taxon>Metazoa</taxon>
        <taxon>Chordata</taxon>
        <taxon>Craniata</taxon>
        <taxon>Vertebrata</taxon>
        <taxon>Euteleostomi</taxon>
        <taxon>Actinopterygii</taxon>
        <taxon>Neopterygii</taxon>
        <taxon>Teleostei</taxon>
        <taxon>Notacanthiformes</taxon>
        <taxon>Halosauridae</taxon>
        <taxon>Aldrovandia</taxon>
    </lineage>
</organism>
<evidence type="ECO:0000313" key="2">
    <source>
        <dbReference type="EMBL" id="KAJ8403125.1"/>
    </source>
</evidence>
<comment type="caution">
    <text evidence="2">The sequence shown here is derived from an EMBL/GenBank/DDBJ whole genome shotgun (WGS) entry which is preliminary data.</text>
</comment>
<accession>A0AAD7WNF6</accession>
<evidence type="ECO:0000313" key="3">
    <source>
        <dbReference type="Proteomes" id="UP001221898"/>
    </source>
</evidence>
<proteinExistence type="predicted"/>
<name>A0AAD7WNF6_9TELE</name>
<evidence type="ECO:0000256" key="1">
    <source>
        <dbReference type="SAM" id="MobiDB-lite"/>
    </source>
</evidence>
<protein>
    <submittedName>
        <fullName evidence="2">Uncharacterized protein</fullName>
    </submittedName>
</protein>
<reference evidence="2" key="1">
    <citation type="journal article" date="2023" name="Science">
        <title>Genome structures resolve the early diversification of teleost fishes.</title>
        <authorList>
            <person name="Parey E."/>
            <person name="Louis A."/>
            <person name="Montfort J."/>
            <person name="Bouchez O."/>
            <person name="Roques C."/>
            <person name="Iampietro C."/>
            <person name="Lluch J."/>
            <person name="Castinel A."/>
            <person name="Donnadieu C."/>
            <person name="Desvignes T."/>
            <person name="Floi Bucao C."/>
            <person name="Jouanno E."/>
            <person name="Wen M."/>
            <person name="Mejri S."/>
            <person name="Dirks R."/>
            <person name="Jansen H."/>
            <person name="Henkel C."/>
            <person name="Chen W.J."/>
            <person name="Zahm M."/>
            <person name="Cabau C."/>
            <person name="Klopp C."/>
            <person name="Thompson A.W."/>
            <person name="Robinson-Rechavi M."/>
            <person name="Braasch I."/>
            <person name="Lecointre G."/>
            <person name="Bobe J."/>
            <person name="Postlethwait J.H."/>
            <person name="Berthelot C."/>
            <person name="Roest Crollius H."/>
            <person name="Guiguen Y."/>
        </authorList>
    </citation>
    <scope>NUCLEOTIDE SEQUENCE</scope>
    <source>
        <strain evidence="2">NC1722</strain>
    </source>
</reference>
<feature type="region of interest" description="Disordered" evidence="1">
    <location>
        <begin position="143"/>
        <end position="170"/>
    </location>
</feature>
<gene>
    <name evidence="2" type="ORF">AAFF_G00360410</name>
</gene>